<dbReference type="InterPro" id="IPR036908">
    <property type="entry name" value="RlpA-like_sf"/>
</dbReference>
<organism evidence="6 7">
    <name type="scientific">Dichanthelium oligosanthes</name>
    <dbReference type="NCBI Taxonomy" id="888268"/>
    <lineage>
        <taxon>Eukaryota</taxon>
        <taxon>Viridiplantae</taxon>
        <taxon>Streptophyta</taxon>
        <taxon>Embryophyta</taxon>
        <taxon>Tracheophyta</taxon>
        <taxon>Spermatophyta</taxon>
        <taxon>Magnoliopsida</taxon>
        <taxon>Liliopsida</taxon>
        <taxon>Poales</taxon>
        <taxon>Poaceae</taxon>
        <taxon>PACMAD clade</taxon>
        <taxon>Panicoideae</taxon>
        <taxon>Panicodae</taxon>
        <taxon>Paniceae</taxon>
        <taxon>Dichantheliinae</taxon>
        <taxon>Dichanthelium</taxon>
    </lineage>
</organism>
<dbReference type="STRING" id="888268.A0A1E5UVX6"/>
<reference evidence="6 7" key="1">
    <citation type="submission" date="2016-09" db="EMBL/GenBank/DDBJ databases">
        <title>The draft genome of Dichanthelium oligosanthes: A C3 panicoid grass species.</title>
        <authorList>
            <person name="Studer A.J."/>
            <person name="Schnable J.C."/>
            <person name="Brutnell T.P."/>
        </authorList>
    </citation>
    <scope>NUCLEOTIDE SEQUENCE [LARGE SCALE GENOMIC DNA]</scope>
    <source>
        <strain evidence="7">cv. Kellogg 1175</strain>
        <tissue evidence="6">Leaf</tissue>
    </source>
</reference>
<comment type="subcellular location">
    <subcellularLocation>
        <location evidence="1">Secreted</location>
    </subcellularLocation>
</comment>
<evidence type="ECO:0000256" key="3">
    <source>
        <dbReference type="ARBA" id="ARBA00022525"/>
    </source>
</evidence>
<dbReference type="SUPFAM" id="SSF50685">
    <property type="entry name" value="Barwin-like endoglucanases"/>
    <property type="match status" value="1"/>
</dbReference>
<comment type="caution">
    <text evidence="6">The sequence shown here is derived from an EMBL/GenBank/DDBJ whole genome shotgun (WGS) entry which is preliminary data.</text>
</comment>
<feature type="chain" id="PRO_5009187416" evidence="5">
    <location>
        <begin position="24"/>
        <end position="127"/>
    </location>
</feature>
<comment type="similarity">
    <text evidence="2">Belongs to the kiwellin family.</text>
</comment>
<dbReference type="PANTHER" id="PTHR33191:SF56">
    <property type="entry name" value="RIPENING-RELATED PROTEIN 7-RELATED"/>
    <property type="match status" value="1"/>
</dbReference>
<evidence type="ECO:0000256" key="1">
    <source>
        <dbReference type="ARBA" id="ARBA00004613"/>
    </source>
</evidence>
<accession>A0A1E5UVX6</accession>
<evidence type="ECO:0000256" key="4">
    <source>
        <dbReference type="ARBA" id="ARBA00022729"/>
    </source>
</evidence>
<evidence type="ECO:0000256" key="2">
    <source>
        <dbReference type="ARBA" id="ARBA00005592"/>
    </source>
</evidence>
<proteinExistence type="inferred from homology"/>
<evidence type="ECO:0000256" key="5">
    <source>
        <dbReference type="SAM" id="SignalP"/>
    </source>
</evidence>
<dbReference type="GO" id="GO:0005576">
    <property type="term" value="C:extracellular region"/>
    <property type="evidence" value="ECO:0007669"/>
    <property type="project" value="UniProtKB-SubCell"/>
</dbReference>
<keyword evidence="4 5" id="KW-0732">Signal</keyword>
<feature type="signal peptide" evidence="5">
    <location>
        <begin position="1"/>
        <end position="23"/>
    </location>
</feature>
<keyword evidence="3" id="KW-0964">Secreted</keyword>
<keyword evidence="7" id="KW-1185">Reference proteome</keyword>
<dbReference type="Gene3D" id="2.40.40.10">
    <property type="entry name" value="RlpA-like domain"/>
    <property type="match status" value="1"/>
</dbReference>
<dbReference type="EMBL" id="LWDX02061325">
    <property type="protein sequence ID" value="OEL17013.1"/>
    <property type="molecule type" value="Genomic_DNA"/>
</dbReference>
<name>A0A1E5UVX6_9POAL</name>
<dbReference type="PANTHER" id="PTHR33191">
    <property type="entry name" value="RIPENING-RELATED PROTEIN 2-RELATED"/>
    <property type="match status" value="1"/>
</dbReference>
<dbReference type="Pfam" id="PF24300">
    <property type="entry name" value="KWL1"/>
    <property type="match status" value="1"/>
</dbReference>
<dbReference type="InterPro" id="IPR039271">
    <property type="entry name" value="Kiwellin-like"/>
</dbReference>
<evidence type="ECO:0000313" key="6">
    <source>
        <dbReference type="EMBL" id="OEL17013.1"/>
    </source>
</evidence>
<gene>
    <name evidence="6" type="ORF">BAE44_0021967</name>
</gene>
<dbReference type="AlphaFoldDB" id="A0A1E5UVX6"/>
<dbReference type="OrthoDB" id="623670at2759"/>
<protein>
    <submittedName>
        <fullName evidence="6">Putative ripening-related protein 7</fullName>
    </submittedName>
</protein>
<evidence type="ECO:0000313" key="7">
    <source>
        <dbReference type="Proteomes" id="UP000095767"/>
    </source>
</evidence>
<dbReference type="Proteomes" id="UP000095767">
    <property type="component" value="Unassembled WGS sequence"/>
</dbReference>
<sequence length="127" mass="13874">MANAKIAVAIAILALFQVSSAAARWHGKLGAPDRGKSGSGPSARDGHFHSDKELIVALSTGWFPHGHPCHRTIRIMSKLNGRNVKAWDEYDSSRRCRNNIVDSSPPVWRALGLDTDIDEVSITWSDA</sequence>